<organism evidence="1">
    <name type="scientific">Echinostoma caproni</name>
    <dbReference type="NCBI Taxonomy" id="27848"/>
    <lineage>
        <taxon>Eukaryota</taxon>
        <taxon>Metazoa</taxon>
        <taxon>Spiralia</taxon>
        <taxon>Lophotrochozoa</taxon>
        <taxon>Platyhelminthes</taxon>
        <taxon>Trematoda</taxon>
        <taxon>Digenea</taxon>
        <taxon>Plagiorchiida</taxon>
        <taxon>Echinostomata</taxon>
        <taxon>Echinostomatoidea</taxon>
        <taxon>Echinostomatidae</taxon>
        <taxon>Echinostoma</taxon>
    </lineage>
</organism>
<dbReference type="AlphaFoldDB" id="A0A183A3Y1"/>
<reference evidence="1" key="1">
    <citation type="submission" date="2016-06" db="UniProtKB">
        <authorList>
            <consortium name="WormBaseParasite"/>
        </authorList>
    </citation>
    <scope>IDENTIFICATION</scope>
</reference>
<proteinExistence type="predicted"/>
<name>A0A183A3Y1_9TREM</name>
<evidence type="ECO:0000313" key="1">
    <source>
        <dbReference type="WBParaSite" id="ECPE_0000166601-mRNA-1"/>
    </source>
</evidence>
<dbReference type="WBParaSite" id="ECPE_0000166601-mRNA-1">
    <property type="protein sequence ID" value="ECPE_0000166601-mRNA-1"/>
    <property type="gene ID" value="ECPE_0000166601"/>
</dbReference>
<accession>A0A183A3Y1</accession>
<sequence length="67" mass="7649">LPVSIGPRAWPMISWTKQFVHSCLSRFSITPSIFECPIVMSCAYFGPCKRANYHCCVKQKPERWNGG</sequence>
<protein>
    <submittedName>
        <fullName evidence="1">Secreted protein</fullName>
    </submittedName>
</protein>